<accession>B0NN60</accession>
<reference evidence="2 3" key="1">
    <citation type="submission" date="2007-11" db="EMBL/GenBank/DDBJ databases">
        <title>Draft genome sequence of Bacteroides stercoris(ATCC 43183).</title>
        <authorList>
            <person name="Sudarsanam P."/>
            <person name="Ley R."/>
            <person name="Guruge J."/>
            <person name="Turnbaugh P.J."/>
            <person name="Mahowald M."/>
            <person name="Liep D."/>
            <person name="Gordon J."/>
        </authorList>
    </citation>
    <scope>NUCLEOTIDE SEQUENCE [LARGE SCALE GENOMIC DNA]</scope>
    <source>
        <strain evidence="2 3">ATCC 43183</strain>
    </source>
</reference>
<name>B0NN60_BACSE</name>
<evidence type="ECO:0000256" key="1">
    <source>
        <dbReference type="SAM" id="Phobius"/>
    </source>
</evidence>
<gene>
    <name evidence="2" type="ORF">BACSTE_00869</name>
</gene>
<feature type="transmembrane region" description="Helical" evidence="1">
    <location>
        <begin position="40"/>
        <end position="60"/>
    </location>
</feature>
<dbReference type="Proteomes" id="UP000004713">
    <property type="component" value="Unassembled WGS sequence"/>
</dbReference>
<dbReference type="EMBL" id="ABFZ02000017">
    <property type="protein sequence ID" value="EDS16199.1"/>
    <property type="molecule type" value="Genomic_DNA"/>
</dbReference>
<proteinExistence type="predicted"/>
<keyword evidence="1" id="KW-0812">Transmembrane</keyword>
<keyword evidence="1" id="KW-1133">Transmembrane helix</keyword>
<evidence type="ECO:0000313" key="2">
    <source>
        <dbReference type="EMBL" id="EDS16199.1"/>
    </source>
</evidence>
<dbReference type="HOGENOM" id="CLU_2714043_0_0_10"/>
<comment type="caution">
    <text evidence="2">The sequence shown here is derived from an EMBL/GenBank/DDBJ whole genome shotgun (WGS) entry which is preliminary data.</text>
</comment>
<sequence length="72" mass="8389">MTVHPSFCLLLPMLLAEVIHPLHEVIQLGSYLLKGSFFKTYYFHNLIVYFHLILFPSCTAKAKPAYCLIRYI</sequence>
<dbReference type="AlphaFoldDB" id="B0NN60"/>
<evidence type="ECO:0000313" key="3">
    <source>
        <dbReference type="Proteomes" id="UP000004713"/>
    </source>
</evidence>
<organism evidence="2 3">
    <name type="scientific">Bacteroides stercoris ATCC 43183</name>
    <dbReference type="NCBI Taxonomy" id="449673"/>
    <lineage>
        <taxon>Bacteria</taxon>
        <taxon>Pseudomonadati</taxon>
        <taxon>Bacteroidota</taxon>
        <taxon>Bacteroidia</taxon>
        <taxon>Bacteroidales</taxon>
        <taxon>Bacteroidaceae</taxon>
        <taxon>Bacteroides</taxon>
    </lineage>
</organism>
<reference evidence="2 3" key="2">
    <citation type="submission" date="2007-11" db="EMBL/GenBank/DDBJ databases">
        <authorList>
            <person name="Fulton L."/>
            <person name="Clifton S."/>
            <person name="Fulton B."/>
            <person name="Xu J."/>
            <person name="Minx P."/>
            <person name="Pepin K.H."/>
            <person name="Johnson M."/>
            <person name="Thiruvilangam P."/>
            <person name="Bhonagiri V."/>
            <person name="Nash W.E."/>
            <person name="Mardis E.R."/>
            <person name="Wilson R.K."/>
        </authorList>
    </citation>
    <scope>NUCLEOTIDE SEQUENCE [LARGE SCALE GENOMIC DNA]</scope>
    <source>
        <strain evidence="2 3">ATCC 43183</strain>
    </source>
</reference>
<protein>
    <submittedName>
        <fullName evidence="2">Uncharacterized protein</fullName>
    </submittedName>
</protein>
<keyword evidence="1" id="KW-0472">Membrane</keyword>